<comment type="caution">
    <text evidence="1">The sequence shown here is derived from an EMBL/GenBank/DDBJ whole genome shotgun (WGS) entry which is preliminary data.</text>
</comment>
<dbReference type="Proteomes" id="UP000789595">
    <property type="component" value="Unassembled WGS sequence"/>
</dbReference>
<organism evidence="1 2">
    <name type="scientific">Pelagomonas calceolata</name>
    <dbReference type="NCBI Taxonomy" id="35677"/>
    <lineage>
        <taxon>Eukaryota</taxon>
        <taxon>Sar</taxon>
        <taxon>Stramenopiles</taxon>
        <taxon>Ochrophyta</taxon>
        <taxon>Pelagophyceae</taxon>
        <taxon>Pelagomonadales</taxon>
        <taxon>Pelagomonadaceae</taxon>
        <taxon>Pelagomonas</taxon>
    </lineage>
</organism>
<sequence>MAEATPVIFTCTFYTSEADVRLACCLKFLGQCRAHELDVVVVDASPSEAIRAKMKEAHPAAEVVKQTAQGRKGAALREALGLAAARAAGDAAWLCWQEPEKDAMVPLWAACLGAASERALDVVVPRRRADLFRDTYPVEQYHSESFANALLTAAAGDAGFDADLDWHFGPFALRRAHAGLWRAHAGELWDAQVVPVADALRAGLRVGGAEVPFAAPAAMKAEEEGSLAFIRKRLDQINFLDPKVMAALKKKRPAPA</sequence>
<reference evidence="1" key="1">
    <citation type="submission" date="2021-11" db="EMBL/GenBank/DDBJ databases">
        <authorList>
            <consortium name="Genoscope - CEA"/>
            <person name="William W."/>
        </authorList>
    </citation>
    <scope>NUCLEOTIDE SEQUENCE</scope>
</reference>
<dbReference type="OrthoDB" id="44136at2759"/>
<evidence type="ECO:0000313" key="2">
    <source>
        <dbReference type="Proteomes" id="UP000789595"/>
    </source>
</evidence>
<dbReference type="EMBL" id="CAKKNE010000001">
    <property type="protein sequence ID" value="CAH0365071.1"/>
    <property type="molecule type" value="Genomic_DNA"/>
</dbReference>
<evidence type="ECO:0000313" key="1">
    <source>
        <dbReference type="EMBL" id="CAH0365071.1"/>
    </source>
</evidence>
<name>A0A8J2SCF3_9STRA</name>
<proteinExistence type="predicted"/>
<dbReference type="AlphaFoldDB" id="A0A8J2SCF3"/>
<keyword evidence="2" id="KW-1185">Reference proteome</keyword>
<protein>
    <submittedName>
        <fullName evidence="1">Uncharacterized protein</fullName>
    </submittedName>
</protein>
<gene>
    <name evidence="1" type="ORF">PECAL_1P14770</name>
</gene>
<accession>A0A8J2SCF3</accession>